<organism evidence="10 11">
    <name type="scientific">Sphingomonas baiyangensis</name>
    <dbReference type="NCBI Taxonomy" id="2572576"/>
    <lineage>
        <taxon>Bacteria</taxon>
        <taxon>Pseudomonadati</taxon>
        <taxon>Pseudomonadota</taxon>
        <taxon>Alphaproteobacteria</taxon>
        <taxon>Sphingomonadales</taxon>
        <taxon>Sphingomonadaceae</taxon>
        <taxon>Sphingomonas</taxon>
    </lineage>
</organism>
<feature type="active site" evidence="5 6">
    <location>
        <position position="325"/>
    </location>
</feature>
<comment type="caution">
    <text evidence="10">The sequence shown here is derived from an EMBL/GenBank/DDBJ whole genome shotgun (WGS) entry which is preliminary data.</text>
</comment>
<dbReference type="EC" id="3.1.1.61" evidence="5"/>
<comment type="function">
    <text evidence="5">Involved in chemotaxis. Part of a chemotaxis signal transduction system that modulates chemotaxis in response to various stimuli. Catalyzes the demethylation of specific methylglutamate residues introduced into the chemoreceptors (methyl-accepting chemotaxis proteins or MCP) by CheR. Also mediates the irreversible deamidation of specific glutamine residues to glutamic acid.</text>
</comment>
<feature type="active site" evidence="5 6">
    <location>
        <position position="229"/>
    </location>
</feature>
<dbReference type="PIRSF" id="PIRSF000876">
    <property type="entry name" value="RR_chemtxs_CheB"/>
    <property type="match status" value="1"/>
</dbReference>
<dbReference type="GO" id="GO:0006935">
    <property type="term" value="P:chemotaxis"/>
    <property type="evidence" value="ECO:0007669"/>
    <property type="project" value="UniProtKB-UniRule"/>
</dbReference>
<dbReference type="InterPro" id="IPR011006">
    <property type="entry name" value="CheY-like_superfamily"/>
</dbReference>
<dbReference type="InterPro" id="IPR001789">
    <property type="entry name" value="Sig_transdc_resp-reg_receiver"/>
</dbReference>
<evidence type="ECO:0000259" key="9">
    <source>
        <dbReference type="PROSITE" id="PS50122"/>
    </source>
</evidence>
<dbReference type="InterPro" id="IPR035909">
    <property type="entry name" value="CheB_C"/>
</dbReference>
<protein>
    <recommendedName>
        <fullName evidence="5">Protein-glutamate methylesterase/protein-glutamine glutaminase</fullName>
        <ecNumber evidence="5">3.1.1.61</ecNumber>
        <ecNumber evidence="5">3.5.1.44</ecNumber>
    </recommendedName>
</protein>
<dbReference type="InterPro" id="IPR000673">
    <property type="entry name" value="Sig_transdc_resp-reg_Me-estase"/>
</dbReference>
<keyword evidence="3 5" id="KW-0378">Hydrolase</keyword>
<dbReference type="PANTHER" id="PTHR42872">
    <property type="entry name" value="PROTEIN-GLUTAMATE METHYLESTERASE/PROTEIN-GLUTAMINE GLUTAMINASE"/>
    <property type="match status" value="1"/>
</dbReference>
<comment type="similarity">
    <text evidence="5">Belongs to the CheB family.</text>
</comment>
<feature type="modified residue" description="4-aspartylphosphate" evidence="5 7">
    <location>
        <position position="97"/>
    </location>
</feature>
<dbReference type="Gene3D" id="3.40.50.2300">
    <property type="match status" value="1"/>
</dbReference>
<keyword evidence="5 7" id="KW-0597">Phosphoprotein</keyword>
<feature type="domain" description="CheB-type methylesterase" evidence="9">
    <location>
        <begin position="196"/>
        <end position="382"/>
    </location>
</feature>
<evidence type="ECO:0000256" key="1">
    <source>
        <dbReference type="ARBA" id="ARBA00022490"/>
    </source>
</evidence>
<dbReference type="Pfam" id="PF01339">
    <property type="entry name" value="CheB_methylest"/>
    <property type="match status" value="1"/>
</dbReference>
<comment type="subcellular location">
    <subcellularLocation>
        <location evidence="5">Cytoplasm</location>
    </subcellularLocation>
</comment>
<evidence type="ECO:0000256" key="2">
    <source>
        <dbReference type="ARBA" id="ARBA00022500"/>
    </source>
</evidence>
<keyword evidence="2 5" id="KW-0145">Chemotaxis</keyword>
<dbReference type="Pfam" id="PF00072">
    <property type="entry name" value="Response_reg"/>
    <property type="match status" value="1"/>
</dbReference>
<dbReference type="HAMAP" id="MF_00099">
    <property type="entry name" value="CheB_chemtxs"/>
    <property type="match status" value="1"/>
</dbReference>
<gene>
    <name evidence="5" type="primary">cheB</name>
    <name evidence="10" type="ORF">FBR43_13090</name>
</gene>
<dbReference type="GO" id="GO:0008984">
    <property type="term" value="F:protein-glutamate methylesterase activity"/>
    <property type="evidence" value="ECO:0007669"/>
    <property type="project" value="UniProtKB-UniRule"/>
</dbReference>
<evidence type="ECO:0000256" key="3">
    <source>
        <dbReference type="ARBA" id="ARBA00022801"/>
    </source>
</evidence>
<keyword evidence="11" id="KW-1185">Reference proteome</keyword>
<dbReference type="GO" id="GO:0050568">
    <property type="term" value="F:protein-glutamine glutaminase activity"/>
    <property type="evidence" value="ECO:0007669"/>
    <property type="project" value="UniProtKB-UniRule"/>
</dbReference>
<evidence type="ECO:0000259" key="8">
    <source>
        <dbReference type="PROSITE" id="PS50110"/>
    </source>
</evidence>
<evidence type="ECO:0000256" key="5">
    <source>
        <dbReference type="HAMAP-Rule" id="MF_00099"/>
    </source>
</evidence>
<dbReference type="PROSITE" id="PS50122">
    <property type="entry name" value="CHEB"/>
    <property type="match status" value="1"/>
</dbReference>
<dbReference type="SMART" id="SM00448">
    <property type="entry name" value="REC"/>
    <property type="match status" value="1"/>
</dbReference>
<dbReference type="OrthoDB" id="9793421at2"/>
<dbReference type="PROSITE" id="PS50110">
    <property type="entry name" value="RESPONSE_REGULATORY"/>
    <property type="match status" value="1"/>
</dbReference>
<dbReference type="GO" id="GO:0005737">
    <property type="term" value="C:cytoplasm"/>
    <property type="evidence" value="ECO:0007669"/>
    <property type="project" value="UniProtKB-SubCell"/>
</dbReference>
<dbReference type="AlphaFoldDB" id="A0A4U1L5V1"/>
<name>A0A4U1L5V1_9SPHN</name>
<dbReference type="EMBL" id="SWKR01000002">
    <property type="protein sequence ID" value="TKD51586.1"/>
    <property type="molecule type" value="Genomic_DNA"/>
</dbReference>
<sequence>MPARRKTAARRLSLYRSFGETARRGSGEAPARGADRVPEAGVVTVRALVIDDSPTMRGIVAALLRRDPEVEVVGTAATPAAARSMIRELDPDVITLDLEMPGMDGLAFLEKIMRLRPTPVVMVSAHTTRGAEATVRALELGAIDCYAKPAGGLGALRDLDDGGLAAMVKLAAGCRDRLQQPRRAARFAERFRWNGRIAAIAASTGGVEALGALLAGYPDNGPPTIVVQHMPAGFTRMFAARLDARVAPRVVEAEDGMPVEQGHVYIAPGGTRHLTVSGRKQLVCRLNEGAPVSGHRPSADATFHSLARHPAERIVGAILTGMGEDGADGLAALRKLGMPTIGQDEASALIYGMPRAAAERGALAEILPVDRIAARIMELCRC</sequence>
<feature type="domain" description="Response regulatory" evidence="8">
    <location>
        <begin position="46"/>
        <end position="163"/>
    </location>
</feature>
<dbReference type="SUPFAM" id="SSF52172">
    <property type="entry name" value="CheY-like"/>
    <property type="match status" value="1"/>
</dbReference>
<evidence type="ECO:0000256" key="6">
    <source>
        <dbReference type="PROSITE-ProRule" id="PRU00050"/>
    </source>
</evidence>
<dbReference type="SUPFAM" id="SSF52738">
    <property type="entry name" value="Methylesterase CheB, C-terminal domain"/>
    <property type="match status" value="1"/>
</dbReference>
<dbReference type="GO" id="GO:0000156">
    <property type="term" value="F:phosphorelay response regulator activity"/>
    <property type="evidence" value="ECO:0007669"/>
    <property type="project" value="InterPro"/>
</dbReference>
<dbReference type="PANTHER" id="PTHR42872:SF6">
    <property type="entry name" value="PROTEIN-GLUTAMATE METHYLESTERASE_PROTEIN-GLUTAMINE GLUTAMINASE"/>
    <property type="match status" value="1"/>
</dbReference>
<comment type="PTM">
    <text evidence="5">Phosphorylated by CheA. Phosphorylation of the N-terminal regulatory domain activates the methylesterase activity.</text>
</comment>
<evidence type="ECO:0000313" key="10">
    <source>
        <dbReference type="EMBL" id="TKD51586.1"/>
    </source>
</evidence>
<comment type="catalytic activity">
    <reaction evidence="5">
        <text>L-glutaminyl-[protein] + H2O = L-glutamyl-[protein] + NH4(+)</text>
        <dbReference type="Rhea" id="RHEA:16441"/>
        <dbReference type="Rhea" id="RHEA-COMP:10207"/>
        <dbReference type="Rhea" id="RHEA-COMP:10208"/>
        <dbReference type="ChEBI" id="CHEBI:15377"/>
        <dbReference type="ChEBI" id="CHEBI:28938"/>
        <dbReference type="ChEBI" id="CHEBI:29973"/>
        <dbReference type="ChEBI" id="CHEBI:30011"/>
        <dbReference type="EC" id="3.5.1.44"/>
    </reaction>
</comment>
<dbReference type="NCBIfam" id="NF001965">
    <property type="entry name" value="PRK00742.1"/>
    <property type="match status" value="1"/>
</dbReference>
<evidence type="ECO:0000256" key="7">
    <source>
        <dbReference type="PROSITE-ProRule" id="PRU00169"/>
    </source>
</evidence>
<proteinExistence type="inferred from homology"/>
<dbReference type="Gene3D" id="3.40.50.180">
    <property type="entry name" value="Methylesterase CheB, C-terminal domain"/>
    <property type="match status" value="1"/>
</dbReference>
<dbReference type="InterPro" id="IPR008248">
    <property type="entry name" value="CheB-like"/>
</dbReference>
<comment type="catalytic activity">
    <reaction evidence="4 5">
        <text>[protein]-L-glutamate 5-O-methyl ester + H2O = L-glutamyl-[protein] + methanol + H(+)</text>
        <dbReference type="Rhea" id="RHEA:23236"/>
        <dbReference type="Rhea" id="RHEA-COMP:10208"/>
        <dbReference type="Rhea" id="RHEA-COMP:10311"/>
        <dbReference type="ChEBI" id="CHEBI:15377"/>
        <dbReference type="ChEBI" id="CHEBI:15378"/>
        <dbReference type="ChEBI" id="CHEBI:17790"/>
        <dbReference type="ChEBI" id="CHEBI:29973"/>
        <dbReference type="ChEBI" id="CHEBI:82795"/>
        <dbReference type="EC" id="3.1.1.61"/>
    </reaction>
</comment>
<accession>A0A4U1L5V1</accession>
<dbReference type="CDD" id="cd17541">
    <property type="entry name" value="REC_CheB-like"/>
    <property type="match status" value="1"/>
</dbReference>
<keyword evidence="1 5" id="KW-0963">Cytoplasm</keyword>
<feature type="active site" evidence="5 6">
    <location>
        <position position="203"/>
    </location>
</feature>
<dbReference type="CDD" id="cd16432">
    <property type="entry name" value="CheB_Rec"/>
    <property type="match status" value="1"/>
</dbReference>
<dbReference type="Proteomes" id="UP000309138">
    <property type="component" value="Unassembled WGS sequence"/>
</dbReference>
<evidence type="ECO:0000313" key="11">
    <source>
        <dbReference type="Proteomes" id="UP000309138"/>
    </source>
</evidence>
<evidence type="ECO:0000256" key="4">
    <source>
        <dbReference type="ARBA" id="ARBA00048267"/>
    </source>
</evidence>
<dbReference type="EC" id="3.5.1.44" evidence="5"/>
<comment type="domain">
    <text evidence="5">Contains a C-terminal catalytic domain, and an N-terminal region which modulates catalytic activity.</text>
</comment>
<reference evidence="10 11" key="1">
    <citation type="submission" date="2019-04" db="EMBL/GenBank/DDBJ databases">
        <authorList>
            <person name="Yang Y."/>
            <person name="Wei D."/>
        </authorList>
    </citation>
    <scope>NUCLEOTIDE SEQUENCE [LARGE SCALE GENOMIC DNA]</scope>
    <source>
        <strain evidence="10 11">L-1-4w-11</strain>
    </source>
</reference>